<dbReference type="Gene3D" id="3.30.70.1230">
    <property type="entry name" value="Nucleotide cyclase"/>
    <property type="match status" value="1"/>
</dbReference>
<sequence>MKHIDRQDLIRELLETFDPGNPALPQNGEQRLQAIGTAIDRATVHAPTDSETRRVTILLSDLRGFTAVAEQFTAMEMVTALNRYLERMTEIIVRHGGCIDKFMGDSIMVLFGAPLPLDNDIEAALACAIEMQLAMDDINAQNLLHGMAPLYMGIGINTGEVVVGHLGSRLHSEYTVIGDQVNLTSRVEAHSLRGQILLSENTYQQAKDYIDIGDVNEVQVKGKRGSVRMVELLALRGAHPMTAPQREVRNSPRVEVNMPLAYQVLRGKSVLPREHTGRIVDLGYGGMFVVSPDGLEPFDDIKIALSLSLMGRELTEIYAKVLRVTKVEEGYMFPVEFTSIEAKAQLAIKEYVDSIVEGSTR</sequence>
<dbReference type="RefSeq" id="WP_310374746.1">
    <property type="nucleotide sequence ID" value="NZ_JAVDXT010000003.1"/>
</dbReference>
<reference evidence="2 3" key="1">
    <citation type="submission" date="2023-07" db="EMBL/GenBank/DDBJ databases">
        <title>Sorghum-associated microbial communities from plants grown in Nebraska, USA.</title>
        <authorList>
            <person name="Schachtman D."/>
        </authorList>
    </citation>
    <scope>NUCLEOTIDE SEQUENCE [LARGE SCALE GENOMIC DNA]</scope>
    <source>
        <strain evidence="2 3">BE313</strain>
    </source>
</reference>
<proteinExistence type="predicted"/>
<evidence type="ECO:0000259" key="1">
    <source>
        <dbReference type="PROSITE" id="PS50125"/>
    </source>
</evidence>
<dbReference type="SUPFAM" id="SSF141371">
    <property type="entry name" value="PilZ domain-like"/>
    <property type="match status" value="1"/>
</dbReference>
<gene>
    <name evidence="2" type="ORF">J2X19_003228</name>
</gene>
<dbReference type="PANTHER" id="PTHR43081">
    <property type="entry name" value="ADENYLATE CYCLASE, TERMINAL-DIFFERENTIATION SPECIFIC-RELATED"/>
    <property type="match status" value="1"/>
</dbReference>
<keyword evidence="2" id="KW-0456">Lyase</keyword>
<protein>
    <submittedName>
        <fullName evidence="2">Adenylate cyclase</fullName>
        <ecNumber evidence="2">4.6.1.1</ecNumber>
    </submittedName>
</protein>
<dbReference type="InterPro" id="IPR029787">
    <property type="entry name" value="Nucleotide_cyclase"/>
</dbReference>
<dbReference type="SUPFAM" id="SSF55073">
    <property type="entry name" value="Nucleotide cyclase"/>
    <property type="match status" value="1"/>
</dbReference>
<feature type="domain" description="Guanylate cyclase" evidence="1">
    <location>
        <begin position="56"/>
        <end position="188"/>
    </location>
</feature>
<dbReference type="Gene3D" id="2.40.10.220">
    <property type="entry name" value="predicted glycosyltransferase like domains"/>
    <property type="match status" value="1"/>
</dbReference>
<evidence type="ECO:0000313" key="2">
    <source>
        <dbReference type="EMBL" id="MDR7378534.1"/>
    </source>
</evidence>
<dbReference type="PROSITE" id="PS50125">
    <property type="entry name" value="GUANYLATE_CYCLASE_2"/>
    <property type="match status" value="1"/>
</dbReference>
<dbReference type="Pfam" id="PF00211">
    <property type="entry name" value="Guanylate_cyc"/>
    <property type="match status" value="1"/>
</dbReference>
<dbReference type="Pfam" id="PF07238">
    <property type="entry name" value="PilZ"/>
    <property type="match status" value="1"/>
</dbReference>
<name>A0ABU2CB21_9BURK</name>
<dbReference type="EC" id="4.6.1.1" evidence="2"/>
<accession>A0ABU2CB21</accession>
<dbReference type="CDD" id="cd07302">
    <property type="entry name" value="CHD"/>
    <property type="match status" value="1"/>
</dbReference>
<organism evidence="2 3">
    <name type="scientific">Rhodoferax ferrireducens</name>
    <dbReference type="NCBI Taxonomy" id="192843"/>
    <lineage>
        <taxon>Bacteria</taxon>
        <taxon>Pseudomonadati</taxon>
        <taxon>Pseudomonadota</taxon>
        <taxon>Betaproteobacteria</taxon>
        <taxon>Burkholderiales</taxon>
        <taxon>Comamonadaceae</taxon>
        <taxon>Rhodoferax</taxon>
    </lineage>
</organism>
<dbReference type="GO" id="GO:0004016">
    <property type="term" value="F:adenylate cyclase activity"/>
    <property type="evidence" value="ECO:0007669"/>
    <property type="project" value="UniProtKB-EC"/>
</dbReference>
<dbReference type="SMART" id="SM00044">
    <property type="entry name" value="CYCc"/>
    <property type="match status" value="1"/>
</dbReference>
<dbReference type="EMBL" id="JAVDXT010000003">
    <property type="protein sequence ID" value="MDR7378534.1"/>
    <property type="molecule type" value="Genomic_DNA"/>
</dbReference>
<dbReference type="InterPro" id="IPR009875">
    <property type="entry name" value="PilZ_domain"/>
</dbReference>
<evidence type="ECO:0000313" key="3">
    <source>
        <dbReference type="Proteomes" id="UP001180487"/>
    </source>
</evidence>
<dbReference type="InterPro" id="IPR001054">
    <property type="entry name" value="A/G_cyclase"/>
</dbReference>
<dbReference type="PANTHER" id="PTHR43081:SF1">
    <property type="entry name" value="ADENYLATE CYCLASE, TERMINAL-DIFFERENTIATION SPECIFIC"/>
    <property type="match status" value="1"/>
</dbReference>
<dbReference type="Proteomes" id="UP001180487">
    <property type="component" value="Unassembled WGS sequence"/>
</dbReference>
<dbReference type="InterPro" id="IPR050697">
    <property type="entry name" value="Adenylyl/Guanylyl_Cyclase_3/4"/>
</dbReference>
<keyword evidence="3" id="KW-1185">Reference proteome</keyword>
<comment type="caution">
    <text evidence="2">The sequence shown here is derived from an EMBL/GenBank/DDBJ whole genome shotgun (WGS) entry which is preliminary data.</text>
</comment>